<dbReference type="InterPro" id="IPR002155">
    <property type="entry name" value="Thiolase"/>
</dbReference>
<dbReference type="PIRSF" id="PIRSF000429">
    <property type="entry name" value="Ac-CoA_Ac_transf"/>
    <property type="match status" value="1"/>
</dbReference>
<dbReference type="InterPro" id="IPR016039">
    <property type="entry name" value="Thiolase-like"/>
</dbReference>
<proteinExistence type="predicted"/>
<reference evidence="3" key="1">
    <citation type="submission" date="2016-10" db="EMBL/GenBank/DDBJ databases">
        <authorList>
            <person name="Varghese N."/>
        </authorList>
    </citation>
    <scope>NUCLEOTIDE SEQUENCE [LARGE SCALE GENOMIC DNA]</scope>
    <source>
        <strain evidence="3">DSM 44719</strain>
    </source>
</reference>
<dbReference type="Gene3D" id="3.40.47.10">
    <property type="match status" value="1"/>
</dbReference>
<dbReference type="PANTHER" id="PTHR42870">
    <property type="entry name" value="ACETYL-COA C-ACETYLTRANSFERASE"/>
    <property type="match status" value="1"/>
</dbReference>
<evidence type="ECO:0000313" key="3">
    <source>
        <dbReference type="Proteomes" id="UP000183407"/>
    </source>
</evidence>
<accession>A0A1H5M7E8</accession>
<sequence>MTAHRRWSANTAVVGLGVTAMGKIYGRTTADFAAEAIGLALDDAGLQKTDIDGLLLNGNGNLDMDPRLQFSLGFEDLSIMNSMRAFGSTVGSMVQYASLALEAGLVNYVVLVYGDTPLKPAVGAGAAYAARGVWDGMNVLKAVYGEFGGNVPYALAARRHMELFGTTSEQLGTIAVAQREWAQMNPHAQMQKPMTLEDHQASRMVADPFHLFDCCLVSNGAVAVVMTTAERAKDLRQPPIHLKAATQAAPGDNQMSGRDPGIVTGAKQAGGQAFALAGITRDDVDILELYDCYTYTVLVTLEDYGFCEKGEGGAFVADGKLGPGGSLPTNTGGGQLSGYYMWGFTPLSEAIMQARGQAGERQVAKNDIVVASGNGGVLNFHSTTIWSKHAD</sequence>
<dbReference type="SUPFAM" id="SSF53901">
    <property type="entry name" value="Thiolase-like"/>
    <property type="match status" value="2"/>
</dbReference>
<dbReference type="Pfam" id="PF22691">
    <property type="entry name" value="Thiolase_C_1"/>
    <property type="match status" value="1"/>
</dbReference>
<evidence type="ECO:0000259" key="1">
    <source>
        <dbReference type="Pfam" id="PF22691"/>
    </source>
</evidence>
<protein>
    <submittedName>
        <fullName evidence="2">Acetyl-CoA acetyltransferase</fullName>
    </submittedName>
</protein>
<feature type="domain" description="Thiolase C-terminal" evidence="1">
    <location>
        <begin position="256"/>
        <end position="387"/>
    </location>
</feature>
<dbReference type="EMBL" id="FNTL01000005">
    <property type="protein sequence ID" value="SEE84707.1"/>
    <property type="molecule type" value="Genomic_DNA"/>
</dbReference>
<dbReference type="PANTHER" id="PTHR42870:SF1">
    <property type="entry name" value="NON-SPECIFIC LIPID-TRANSFER PROTEIN-LIKE 2"/>
    <property type="match status" value="1"/>
</dbReference>
<name>A0A1H5M7E8_RHOJO</name>
<organism evidence="2 3">
    <name type="scientific">Rhodococcus jostii</name>
    <dbReference type="NCBI Taxonomy" id="132919"/>
    <lineage>
        <taxon>Bacteria</taxon>
        <taxon>Bacillati</taxon>
        <taxon>Actinomycetota</taxon>
        <taxon>Actinomycetes</taxon>
        <taxon>Mycobacteriales</taxon>
        <taxon>Nocardiaceae</taxon>
        <taxon>Rhodococcus</taxon>
    </lineage>
</organism>
<dbReference type="CDD" id="cd00829">
    <property type="entry name" value="SCP-x_thiolase"/>
    <property type="match status" value="1"/>
</dbReference>
<keyword evidence="2" id="KW-0808">Transferase</keyword>
<dbReference type="AlphaFoldDB" id="A0A1H5M7E8"/>
<dbReference type="GO" id="GO:0016747">
    <property type="term" value="F:acyltransferase activity, transferring groups other than amino-acyl groups"/>
    <property type="evidence" value="ECO:0007669"/>
    <property type="project" value="InterPro"/>
</dbReference>
<dbReference type="InterPro" id="IPR055140">
    <property type="entry name" value="Thiolase_C_2"/>
</dbReference>
<evidence type="ECO:0000313" key="2">
    <source>
        <dbReference type="EMBL" id="SEE84707.1"/>
    </source>
</evidence>
<gene>
    <name evidence="2" type="ORF">SAMN04490220_8689</name>
</gene>
<dbReference type="Proteomes" id="UP000183407">
    <property type="component" value="Unassembled WGS sequence"/>
</dbReference>